<reference evidence="2" key="2">
    <citation type="submission" date="2024-07" db="EMBL/GenBank/DDBJ databases">
        <title>Streptomyces haneummycinica sp. nov., a new antibiotic-producing actinobacterium isolated from marine sediment.</title>
        <authorList>
            <person name="Uemura M."/>
            <person name="Hamada M."/>
            <person name="Hirano S."/>
            <person name="Kobayashi K."/>
            <person name="Ohshiro T."/>
            <person name="Kobayashi T."/>
            <person name="Terahara T."/>
        </authorList>
    </citation>
    <scope>NUCLEOTIDE SEQUENCE</scope>
    <source>
        <strain evidence="2">KM77-8</strain>
    </source>
</reference>
<sequence>MGLDVVGVTVEAVLVVGDDHIGSVVPHEFREPGGAFLDGVRQKDPGASLPGQPIIPESA</sequence>
<dbReference type="AlphaFoldDB" id="A0AAT9H945"/>
<proteinExistence type="predicted"/>
<feature type="region of interest" description="Disordered" evidence="1">
    <location>
        <begin position="40"/>
        <end position="59"/>
    </location>
</feature>
<dbReference type="EMBL" id="AP035768">
    <property type="protein sequence ID" value="BFO13793.1"/>
    <property type="molecule type" value="Genomic_DNA"/>
</dbReference>
<organism evidence="2">
    <name type="scientific">Streptomyces haneummycinicus</name>
    <dbReference type="NCBI Taxonomy" id="3074435"/>
    <lineage>
        <taxon>Bacteria</taxon>
        <taxon>Bacillati</taxon>
        <taxon>Actinomycetota</taxon>
        <taxon>Actinomycetes</taxon>
        <taxon>Kitasatosporales</taxon>
        <taxon>Streptomycetaceae</taxon>
        <taxon>Streptomyces</taxon>
    </lineage>
</organism>
<gene>
    <name evidence="2" type="ORF">SHKM778_01810</name>
</gene>
<name>A0AAT9H945_9ACTN</name>
<reference evidence="2" key="1">
    <citation type="submission" date="2024-06" db="EMBL/GenBank/DDBJ databases">
        <authorList>
            <consortium name="consrtm"/>
            <person name="Uemura M."/>
            <person name="Terahara T."/>
        </authorList>
    </citation>
    <scope>NUCLEOTIDE SEQUENCE</scope>
    <source>
        <strain evidence="2">KM77-8</strain>
    </source>
</reference>
<evidence type="ECO:0000313" key="2">
    <source>
        <dbReference type="EMBL" id="BFO13793.1"/>
    </source>
</evidence>
<accession>A0AAT9H945</accession>
<protein>
    <submittedName>
        <fullName evidence="2">Uncharacterized protein</fullName>
    </submittedName>
</protein>
<evidence type="ECO:0000256" key="1">
    <source>
        <dbReference type="SAM" id="MobiDB-lite"/>
    </source>
</evidence>